<feature type="region of interest" description="Disordered" evidence="1">
    <location>
        <begin position="1"/>
        <end position="25"/>
    </location>
</feature>
<sequence>MTILAPDPAPDARPGLRGTPLRGDLAEDDTRRLRRAVVSVARQGPFLLSELRRHVRAQGICASRADVLAVLDEMVRLGYLRRT</sequence>
<organism evidence="2 3">
    <name type="scientific">Baekduia soli</name>
    <dbReference type="NCBI Taxonomy" id="496014"/>
    <lineage>
        <taxon>Bacteria</taxon>
        <taxon>Bacillati</taxon>
        <taxon>Actinomycetota</taxon>
        <taxon>Thermoleophilia</taxon>
        <taxon>Solirubrobacterales</taxon>
        <taxon>Baekduiaceae</taxon>
        <taxon>Baekduia</taxon>
    </lineage>
</organism>
<evidence type="ECO:0000313" key="2">
    <source>
        <dbReference type="EMBL" id="QEC46488.1"/>
    </source>
</evidence>
<dbReference type="Proteomes" id="UP000321805">
    <property type="component" value="Chromosome"/>
</dbReference>
<dbReference type="KEGG" id="bsol:FSW04_02100"/>
<keyword evidence="3" id="KW-1185">Reference proteome</keyword>
<evidence type="ECO:0008006" key="4">
    <source>
        <dbReference type="Google" id="ProtNLM"/>
    </source>
</evidence>
<dbReference type="EMBL" id="CP042430">
    <property type="protein sequence ID" value="QEC46488.1"/>
    <property type="molecule type" value="Genomic_DNA"/>
</dbReference>
<evidence type="ECO:0000256" key="1">
    <source>
        <dbReference type="SAM" id="MobiDB-lite"/>
    </source>
</evidence>
<reference evidence="2 3" key="1">
    <citation type="journal article" date="2018" name="J. Microbiol.">
        <title>Baekduia soli gen. nov., sp. nov., a novel bacterium isolated from the soil of Baekdu Mountain and proposal of a novel family name, Baekduiaceae fam. nov.</title>
        <authorList>
            <person name="An D.S."/>
            <person name="Siddiqi M.Z."/>
            <person name="Kim K.H."/>
            <person name="Yu H.S."/>
            <person name="Im W.T."/>
        </authorList>
    </citation>
    <scope>NUCLEOTIDE SEQUENCE [LARGE SCALE GENOMIC DNA]</scope>
    <source>
        <strain evidence="2 3">BR7-21</strain>
    </source>
</reference>
<gene>
    <name evidence="2" type="ORF">FSW04_02100</name>
</gene>
<protein>
    <recommendedName>
        <fullName evidence="4">Fur family transcriptional regulator</fullName>
    </recommendedName>
</protein>
<dbReference type="AlphaFoldDB" id="A0A5B8U0J1"/>
<dbReference type="RefSeq" id="WP_146915747.1">
    <property type="nucleotide sequence ID" value="NZ_CP042430.1"/>
</dbReference>
<proteinExistence type="predicted"/>
<evidence type="ECO:0000313" key="3">
    <source>
        <dbReference type="Proteomes" id="UP000321805"/>
    </source>
</evidence>
<accession>A0A5B8U0J1</accession>
<name>A0A5B8U0J1_9ACTN</name>